<protein>
    <submittedName>
        <fullName evidence="3">Uncharacterized protein</fullName>
    </submittedName>
</protein>
<keyword evidence="1" id="KW-0472">Membrane</keyword>
<name>A0AA49JJK2_9BACT</name>
<keyword evidence="1" id="KW-0812">Transmembrane</keyword>
<evidence type="ECO:0000256" key="1">
    <source>
        <dbReference type="SAM" id="Phobius"/>
    </source>
</evidence>
<dbReference type="EMBL" id="CP120682">
    <property type="protein sequence ID" value="WKN39826.1"/>
    <property type="molecule type" value="Genomic_DNA"/>
</dbReference>
<dbReference type="AlphaFoldDB" id="A0AA49JJK2"/>
<keyword evidence="2" id="KW-0732">Signal</keyword>
<gene>
    <name evidence="3" type="ORF">K4G66_14110</name>
</gene>
<keyword evidence="1" id="KW-1133">Transmembrane helix</keyword>
<organism evidence="3">
    <name type="scientific">Roseihalotalea indica</name>
    <dbReference type="NCBI Taxonomy" id="2867963"/>
    <lineage>
        <taxon>Bacteria</taxon>
        <taxon>Pseudomonadati</taxon>
        <taxon>Bacteroidota</taxon>
        <taxon>Cytophagia</taxon>
        <taxon>Cytophagales</taxon>
        <taxon>Catalimonadaceae</taxon>
        <taxon>Roseihalotalea</taxon>
    </lineage>
</organism>
<feature type="chain" id="PRO_5041286702" evidence="2">
    <location>
        <begin position="21"/>
        <end position="202"/>
    </location>
</feature>
<feature type="signal peptide" evidence="2">
    <location>
        <begin position="1"/>
        <end position="20"/>
    </location>
</feature>
<feature type="transmembrane region" description="Helical" evidence="1">
    <location>
        <begin position="178"/>
        <end position="199"/>
    </location>
</feature>
<reference evidence="3" key="1">
    <citation type="journal article" date="2023" name="Comput. Struct. Biotechnol. J.">
        <title>Discovery of a novel marine Bacteroidetes with a rich repertoire of carbohydrate-active enzymes.</title>
        <authorList>
            <person name="Chen B."/>
            <person name="Liu G."/>
            <person name="Chen Q."/>
            <person name="Wang H."/>
            <person name="Liu L."/>
            <person name="Tang K."/>
        </authorList>
    </citation>
    <scope>NUCLEOTIDE SEQUENCE</scope>
    <source>
        <strain evidence="3">TK19036</strain>
    </source>
</reference>
<feature type="transmembrane region" description="Helical" evidence="1">
    <location>
        <begin position="122"/>
        <end position="146"/>
    </location>
</feature>
<evidence type="ECO:0000256" key="2">
    <source>
        <dbReference type="SAM" id="SignalP"/>
    </source>
</evidence>
<reference evidence="3" key="2">
    <citation type="journal article" date="2024" name="Antonie Van Leeuwenhoek">
        <title>Roseihalotalea indica gen. nov., sp. nov., a halophilic Bacteroidetes from mesopelagic Southwest Indian Ocean with higher carbohydrate metabolic potential.</title>
        <authorList>
            <person name="Chen B."/>
            <person name="Zhang M."/>
            <person name="Lin D."/>
            <person name="Ye J."/>
            <person name="Tang K."/>
        </authorList>
    </citation>
    <scope>NUCLEOTIDE SEQUENCE</scope>
    <source>
        <strain evidence="3">TK19036</strain>
    </source>
</reference>
<proteinExistence type="predicted"/>
<sequence>MKDRLTIGLFSVLMMVVTLASGQDTIITIDGEEISANVVEVRLNEVAYKKQNNPTGPLYIIPHQQVYMIKYANGTKEVFSYEVSSPSQPADRPADHISMSPENLYLQGRRDADIYYRKRGPMWGTFGATVVFAPVGLATGIILGIVPPKIEDTVPDYQMLQSYEYKQGYIKKARGKKWGSVALGFGLGIATNIIVYSLVNNQ</sequence>
<accession>A0AA49JJK2</accession>
<evidence type="ECO:0000313" key="3">
    <source>
        <dbReference type="EMBL" id="WKN39826.1"/>
    </source>
</evidence>